<dbReference type="Gene3D" id="2.60.40.3440">
    <property type="match status" value="3"/>
</dbReference>
<sequence>MRGSQRLLRLLFTAVIAIPLLLGSATAWAAVTTVNDTATTTEDTAVLVDVLDNDTTTVEPLTIDWVADPGCGDTAVVDDGGIEKIEFTPNANFYGTCKFLYEVLDGNGENDYATVTVTVTAVNDAPVAVDDTGSVDEGETLNVAAPGLLDNDTDVDPTDALTVTTTPVSGPTNGTLTLNADGSYTYIHDGGETTSDSFVYEISDGNGETDTATVEITVNPVNDAPVADDDSGSMNEGGTLNVAAPGLLDNDTDVDPSDTLTVTTTPVSGPANGTLTLNSDGSYTYVHNGSETTSDAFVYEVSDGNDGTDTATVSITVIPVNDDPVANDDTASVDEGGTLDVTAPGLLGNDTDSDEPADTLTVTTSSVSGPTNGSLTLNSDGSYTYIHDGSETTSDAFVYEISDGNGSSDTATVNITINAVNEPPVAADDSYETTEDTQLTISAPGILSNDTDPDTGATLTANMFVYPTNGDLYPNQSGGFIYIPNEDFEGEDTFSYQAYDGTLYSDSATVTITVAPVNDAPDAIDDTFSVSEDSADNVLDVLDGDIDPDDGDTMTITAVGSTDNGGSVTNNGTNITYTPAADFTGTETFTYTIEDSQHITDTATVTVTVGNVNDAPVASDDSYVVTQNTTNNSLPVLGNDSDTENDTLTITGVSTPAHGSARTDDGVTVTYTPENDYTGDDSFTYTINDGNGGTDTATVSITVEPLNHTPEFTSEPCTGAVVDQEAVYRISAEDVEGDEITITGDIPSWLTLIDNGDGTAYLYGTPSSEDVGEHAVSLTANGGENEGYQDYTILVSSEGLIPQDAWTLAYVDSDATGYTGELAFDGDASTMWHTYWGSGATSHPHEIQIDLGATYIISGLLYLPRQDSTYNGTIADYEIYISEDGNTWNDPVAEGTFTASHSEQEVSFTPTTGQYVRLVALSEVNGNIWTSVAEINLVSSLADACPVNEAPNGEISTPDEDLTIAAGDAVSFAATATDPEGDQPISYSWDFGSDLIDECNQATCDDVVFPVAGTYTVTLTVADGMGAEDPSPATRTIVVGSTASLLDQSAWTLLYADSEASGYTGDLAFDGDTSTIWHTEWDPTSPEPPHEIQIDLNGVYDIEGVYYTPRQDMTNGRIKDYEIYISGDGETWGTAVATGTFEDTTAEQQVLFDSVARGRYVRLVALNEINGNAWTAVAEINVLANSASGSNAAPNGVIVTPSSDVTITLGESIDFSGSATDPENDTPFSYLWDFGDPDISDSTEQNPQDITFYSLGTYTVSLTVTDAAGETDTTPATITVTVSDESYVLSRTGWSVYYVDSEETVEYEGQASNVLDGDEDTMWHTAWYPTSDPMPHDIQIDMGEIFDVDGVNILPRQDDVNDGGWNGAIADYEIYVSLDPDLYGWGDAVATGTFEKDQWEKVVTFDRVKGRYVRVVAVSEVNGNPWTTMAELNVVGKEIVTSLTVSPTQTTVAAGGTVSFAASLGEPPYTFGFLNNQSGGSIDAETGLYTAGSLTGVTDTITVTDSELYTVQAKVTIAGPAEISPQTVTVAVNGNVNFDAYDGVPPFTFEIVDNQSGATINADTGLYTAGATSEVVDVVRMTDAVSTTSDATVTVLGTPLLISPKEVTVTIGDTETFTGTGGVPPYTFTMQSNPSGGSIDESTGLYTAGSVSGVTDEVLITDNGGNTTYAIVTVAGLPISQSGWSLLDTSFSDYETDYEPEYIFDGDESTYWHSQWTPEDTEYPHEIQIDLGSLYDVNGFKYLPRQVGQNGRIEHYEFYLSEDGVTWGDPVAAGFFDNTAEEKEVNFSTVTARYIKFVGLSEIHGNDWASIAEFNILGEAFGGNYMPNSVINEPADNITITAGESVTFEATVSDVEDGVPSTIEWDFGDGQSSTLEDPGEITFATAGVYAVTLNTTDSAGRSDTTPAIRIVRVLNGSDHTLDRSQWSVISVNSEEVDGGDYAATNAFDGDESTIWHTEWYASQPEPPHQVTVDLGSAYMIEAFRYLPRQEWINGRIGNYRFYLSEDGKEWLNYTVLGSFADSYAEKTRLIAPQMARFFRLVALDATDGDVYIAASEINLEGRREDPYVKILEPETNGLQQGPDLVVSASVCLDADTYPNWGVKFIVDGSLSQVVNLPADGIIHADTFQATFSGLDYSDHMVEAVIVDDENNEVPGTMGYDVVSSVGIGDFYVAVGDSITAGFGDDILDDNISMDGRNHSGGYSPILNDYLTLDKDYPNSVVADAVGGETTAEGLARLPEVLEKYPYAGFYLIQYGTNDNLTDLPVENYRSLMQQMIDLVLAAGKTPYLAKLPWSSLSTTAFEAYNEVIDELAVSNSIAVTPPDFFTWFEANPDEMYDSLHPNGEGYDSMAYLWYEAITGQ</sequence>
<dbReference type="GO" id="GO:0004622">
    <property type="term" value="F:phosphatidylcholine lysophospholipase activity"/>
    <property type="evidence" value="ECO:0007669"/>
    <property type="project" value="TreeGrafter"/>
</dbReference>
<feature type="signal peptide" evidence="2">
    <location>
        <begin position="1"/>
        <end position="29"/>
    </location>
</feature>
<dbReference type="InterPro" id="IPR035986">
    <property type="entry name" value="PKD_dom_sf"/>
</dbReference>
<keyword evidence="2" id="KW-0732">Signal</keyword>
<evidence type="ECO:0000313" key="6">
    <source>
        <dbReference type="Proteomes" id="UP000425960"/>
    </source>
</evidence>
<dbReference type="InterPro" id="IPR013783">
    <property type="entry name" value="Ig-like_fold"/>
</dbReference>
<name>A0A5K7ZQN7_9BACT</name>
<dbReference type="SMART" id="SM00089">
    <property type="entry name" value="PKD"/>
    <property type="match status" value="3"/>
</dbReference>
<dbReference type="InterPro" id="IPR010221">
    <property type="entry name" value="VCBS_dom"/>
</dbReference>
<dbReference type="InterPro" id="IPR051532">
    <property type="entry name" value="Ester_Hydrolysis_Enzymes"/>
</dbReference>
<proteinExistence type="predicted"/>
<evidence type="ECO:0008006" key="7">
    <source>
        <dbReference type="Google" id="ProtNLM"/>
    </source>
</evidence>
<feature type="domain" description="PKD" evidence="4">
    <location>
        <begin position="1833"/>
        <end position="1918"/>
    </location>
</feature>
<feature type="domain" description="F5/8 type C" evidence="3">
    <location>
        <begin position="789"/>
        <end position="940"/>
    </location>
</feature>
<feature type="region of interest" description="Disordered" evidence="1">
    <location>
        <begin position="330"/>
        <end position="375"/>
    </location>
</feature>
<dbReference type="NCBIfam" id="NF012211">
    <property type="entry name" value="tand_rpt_95"/>
    <property type="match status" value="7"/>
</dbReference>
<dbReference type="CDD" id="cd00146">
    <property type="entry name" value="PKD"/>
    <property type="match status" value="3"/>
</dbReference>
<feature type="compositionally biased region" description="Polar residues" evidence="1">
    <location>
        <begin position="360"/>
        <end position="375"/>
    </location>
</feature>
<evidence type="ECO:0000313" key="5">
    <source>
        <dbReference type="EMBL" id="BBO82779.1"/>
    </source>
</evidence>
<dbReference type="Proteomes" id="UP000425960">
    <property type="component" value="Chromosome"/>
</dbReference>
<feature type="chain" id="PRO_5024273661" description="Tandem-95 repeat protein" evidence="2">
    <location>
        <begin position="30"/>
        <end position="2360"/>
    </location>
</feature>
<feature type="domain" description="F5/8 type C" evidence="3">
    <location>
        <begin position="1034"/>
        <end position="1185"/>
    </location>
</feature>
<dbReference type="InterPro" id="IPR036514">
    <property type="entry name" value="SGNH_hydro_sf"/>
</dbReference>
<accession>A0A5K7ZQN7</accession>
<dbReference type="InterPro" id="IPR040853">
    <property type="entry name" value="RapA2_cadherin-like"/>
</dbReference>
<reference evidence="5 6" key="1">
    <citation type="submission" date="2019-11" db="EMBL/GenBank/DDBJ databases">
        <title>Comparative genomics of hydrocarbon-degrading Desulfosarcina strains.</title>
        <authorList>
            <person name="Watanabe M."/>
            <person name="Kojima H."/>
            <person name="Fukui M."/>
        </authorList>
    </citation>
    <scope>NUCLEOTIDE SEQUENCE [LARGE SCALE GENOMIC DNA]</scope>
    <source>
        <strain evidence="5 6">28bB2T</strain>
    </source>
</reference>
<protein>
    <recommendedName>
        <fullName evidence="7">Tandem-95 repeat protein</fullName>
    </recommendedName>
</protein>
<dbReference type="Gene3D" id="2.60.40.2810">
    <property type="match status" value="3"/>
</dbReference>
<dbReference type="Gene3D" id="2.60.120.260">
    <property type="entry name" value="Galactose-binding domain-like"/>
    <property type="match status" value="5"/>
</dbReference>
<dbReference type="InterPro" id="IPR015919">
    <property type="entry name" value="Cadherin-like_sf"/>
</dbReference>
<dbReference type="PROSITE" id="PS50093">
    <property type="entry name" value="PKD"/>
    <property type="match status" value="3"/>
</dbReference>
<dbReference type="GO" id="GO:0005509">
    <property type="term" value="F:calcium ion binding"/>
    <property type="evidence" value="ECO:0007669"/>
    <property type="project" value="InterPro"/>
</dbReference>
<feature type="domain" description="F5/8 type C" evidence="3">
    <location>
        <begin position="1667"/>
        <end position="1819"/>
    </location>
</feature>
<dbReference type="InterPro" id="IPR000601">
    <property type="entry name" value="PKD_dom"/>
</dbReference>
<dbReference type="NCBIfam" id="TIGR01965">
    <property type="entry name" value="VCBS_repeat"/>
    <property type="match status" value="3"/>
</dbReference>
<dbReference type="InterPro" id="IPR008979">
    <property type="entry name" value="Galactose-bd-like_sf"/>
</dbReference>
<dbReference type="PROSITE" id="PS50022">
    <property type="entry name" value="FA58C_3"/>
    <property type="match status" value="5"/>
</dbReference>
<dbReference type="Pfam" id="PF17892">
    <property type="entry name" value="Cadherin_5"/>
    <property type="match status" value="1"/>
</dbReference>
<dbReference type="Pfam" id="PF00754">
    <property type="entry name" value="F5_F8_type_C"/>
    <property type="match status" value="5"/>
</dbReference>
<dbReference type="Pfam" id="PF17803">
    <property type="entry name" value="Cadherin_4"/>
    <property type="match status" value="3"/>
</dbReference>
<gene>
    <name evidence="5" type="ORF">DSCO28_33450</name>
</gene>
<evidence type="ECO:0000256" key="2">
    <source>
        <dbReference type="SAM" id="SignalP"/>
    </source>
</evidence>
<feature type="domain" description="PKD" evidence="4">
    <location>
        <begin position="1220"/>
        <end position="1287"/>
    </location>
</feature>
<dbReference type="PANTHER" id="PTHR30383">
    <property type="entry name" value="THIOESTERASE 1/PROTEASE 1/LYSOPHOSPHOLIPASE L1"/>
    <property type="match status" value="1"/>
</dbReference>
<dbReference type="SUPFAM" id="SSF52266">
    <property type="entry name" value="SGNH hydrolase"/>
    <property type="match status" value="1"/>
</dbReference>
<dbReference type="InterPro" id="IPR013830">
    <property type="entry name" value="SGNH_hydro"/>
</dbReference>
<dbReference type="SUPFAM" id="SSF49299">
    <property type="entry name" value="PKD domain"/>
    <property type="match status" value="3"/>
</dbReference>
<organism evidence="5 6">
    <name type="scientific">Desulfosarcina ovata subsp. sediminis</name>
    <dbReference type="NCBI Taxonomy" id="885957"/>
    <lineage>
        <taxon>Bacteria</taxon>
        <taxon>Pseudomonadati</taxon>
        <taxon>Thermodesulfobacteriota</taxon>
        <taxon>Desulfobacteria</taxon>
        <taxon>Desulfobacterales</taxon>
        <taxon>Desulfosarcinaceae</taxon>
        <taxon>Desulfosarcina</taxon>
    </lineage>
</organism>
<dbReference type="Pfam" id="PF17963">
    <property type="entry name" value="Big_9"/>
    <property type="match status" value="2"/>
</dbReference>
<dbReference type="EMBL" id="AP021876">
    <property type="protein sequence ID" value="BBO82779.1"/>
    <property type="molecule type" value="Genomic_DNA"/>
</dbReference>
<feature type="domain" description="F5/8 type C" evidence="3">
    <location>
        <begin position="1916"/>
        <end position="2062"/>
    </location>
</feature>
<feature type="domain" description="F5/8 type C" evidence="3">
    <location>
        <begin position="1277"/>
        <end position="1437"/>
    </location>
</feature>
<dbReference type="PANTHER" id="PTHR30383:SF5">
    <property type="entry name" value="SGNH HYDROLASE-TYPE ESTERASE DOMAIN-CONTAINING PROTEIN"/>
    <property type="match status" value="1"/>
</dbReference>
<dbReference type="InterPro" id="IPR041690">
    <property type="entry name" value="Cadherin_5"/>
</dbReference>
<dbReference type="GO" id="GO:0016020">
    <property type="term" value="C:membrane"/>
    <property type="evidence" value="ECO:0007669"/>
    <property type="project" value="InterPro"/>
</dbReference>
<dbReference type="Gene3D" id="3.40.50.1110">
    <property type="entry name" value="SGNH hydrolase"/>
    <property type="match status" value="1"/>
</dbReference>
<feature type="domain" description="PKD" evidence="4">
    <location>
        <begin position="984"/>
        <end position="1026"/>
    </location>
</feature>
<dbReference type="RefSeq" id="WP_155323150.1">
    <property type="nucleotide sequence ID" value="NZ_AP021876.1"/>
</dbReference>
<dbReference type="Pfam" id="PF18911">
    <property type="entry name" value="PKD_4"/>
    <property type="match status" value="3"/>
</dbReference>
<dbReference type="SMART" id="SM00231">
    <property type="entry name" value="FA58C"/>
    <property type="match status" value="4"/>
</dbReference>
<evidence type="ECO:0000256" key="1">
    <source>
        <dbReference type="SAM" id="MobiDB-lite"/>
    </source>
</evidence>
<evidence type="ECO:0000259" key="4">
    <source>
        <dbReference type="PROSITE" id="PS50093"/>
    </source>
</evidence>
<dbReference type="InterPro" id="IPR000421">
    <property type="entry name" value="FA58C"/>
</dbReference>
<dbReference type="Pfam" id="PF13472">
    <property type="entry name" value="Lipase_GDSL_2"/>
    <property type="match status" value="1"/>
</dbReference>
<dbReference type="InterPro" id="IPR022409">
    <property type="entry name" value="PKD/Chitinase_dom"/>
</dbReference>
<dbReference type="Gene3D" id="2.60.40.10">
    <property type="entry name" value="Immunoglobulins"/>
    <property type="match status" value="4"/>
</dbReference>
<evidence type="ECO:0000259" key="3">
    <source>
        <dbReference type="PROSITE" id="PS50022"/>
    </source>
</evidence>
<dbReference type="KEGG" id="dov:DSCO28_33450"/>
<dbReference type="SUPFAM" id="SSF49785">
    <property type="entry name" value="Galactose-binding domain-like"/>
    <property type="match status" value="5"/>
</dbReference>
<dbReference type="SUPFAM" id="SSF49313">
    <property type="entry name" value="Cadherin-like"/>
    <property type="match status" value="1"/>
</dbReference>